<evidence type="ECO:0000313" key="8">
    <source>
        <dbReference type="Proteomes" id="UP001222027"/>
    </source>
</evidence>
<comment type="similarity">
    <text evidence="1">Belongs to the plant rapid alkalinization factor (RALF) family.</text>
</comment>
<evidence type="ECO:0000256" key="1">
    <source>
        <dbReference type="ARBA" id="ARBA00009178"/>
    </source>
</evidence>
<keyword evidence="4" id="KW-1015">Disulfide bond</keyword>
<dbReference type="GO" id="GO:0005179">
    <property type="term" value="F:hormone activity"/>
    <property type="evidence" value="ECO:0007669"/>
    <property type="project" value="UniProtKB-KW"/>
</dbReference>
<evidence type="ECO:0000256" key="2">
    <source>
        <dbReference type="ARBA" id="ARBA00022702"/>
    </source>
</evidence>
<evidence type="ECO:0000256" key="5">
    <source>
        <dbReference type="SAM" id="MobiDB-lite"/>
    </source>
</evidence>
<keyword evidence="8" id="KW-1185">Reference proteome</keyword>
<evidence type="ECO:0000313" key="7">
    <source>
        <dbReference type="EMBL" id="KAJ8458095.1"/>
    </source>
</evidence>
<dbReference type="AlphaFoldDB" id="A0AAV8P071"/>
<keyword evidence="2" id="KW-0372">Hormone</keyword>
<organism evidence="7 8">
    <name type="scientific">Ensete ventricosum</name>
    <name type="common">Abyssinian banana</name>
    <name type="synonym">Musa ensete</name>
    <dbReference type="NCBI Taxonomy" id="4639"/>
    <lineage>
        <taxon>Eukaryota</taxon>
        <taxon>Viridiplantae</taxon>
        <taxon>Streptophyta</taxon>
        <taxon>Embryophyta</taxon>
        <taxon>Tracheophyta</taxon>
        <taxon>Spermatophyta</taxon>
        <taxon>Magnoliopsida</taxon>
        <taxon>Liliopsida</taxon>
        <taxon>Zingiberales</taxon>
        <taxon>Musaceae</taxon>
        <taxon>Ensete</taxon>
    </lineage>
</organism>
<dbReference type="GO" id="GO:0009506">
    <property type="term" value="C:plasmodesma"/>
    <property type="evidence" value="ECO:0007669"/>
    <property type="project" value="TreeGrafter"/>
</dbReference>
<name>A0AAV8P071_ENSVE</name>
<dbReference type="InterPro" id="IPR008801">
    <property type="entry name" value="RALF"/>
</dbReference>
<dbReference type="Pfam" id="PF05498">
    <property type="entry name" value="RALF"/>
    <property type="match status" value="1"/>
</dbReference>
<dbReference type="Proteomes" id="UP001222027">
    <property type="component" value="Unassembled WGS sequence"/>
</dbReference>
<feature type="region of interest" description="Disordered" evidence="5">
    <location>
        <begin position="152"/>
        <end position="186"/>
    </location>
</feature>
<evidence type="ECO:0008006" key="9">
    <source>
        <dbReference type="Google" id="ProtNLM"/>
    </source>
</evidence>
<protein>
    <recommendedName>
        <fullName evidence="9">Rapid alkalinization factor 1</fullName>
    </recommendedName>
</protein>
<sequence>MKNERRLLPLSLLLFVAVSSWEHAVHGVEFRRPAATGVGCNGSIAECHAEAEFLMDSETHRRFLGDGGHISYGALAPDRPACNSGGGQPYGKCLPARSGNPPSRGCSAYQKCRVDKNDSLGRAKLHSSLSVLAANTLRILWEEEKEVKGFRVDETSENDEGRMKTKSRSVSCDNETKRMSTLMPPVVPTATGKPLMLAPSSKPSAETLLRLPKIDGA</sequence>
<dbReference type="EMBL" id="JAQQAF010000009">
    <property type="protein sequence ID" value="KAJ8458095.1"/>
    <property type="molecule type" value="Genomic_DNA"/>
</dbReference>
<dbReference type="PANTHER" id="PTHR33136:SF4">
    <property type="entry name" value="PROTEIN RALF-LIKE 32"/>
    <property type="match status" value="1"/>
</dbReference>
<accession>A0AAV8P071</accession>
<evidence type="ECO:0000256" key="3">
    <source>
        <dbReference type="ARBA" id="ARBA00022729"/>
    </source>
</evidence>
<comment type="caution">
    <text evidence="7">The sequence shown here is derived from an EMBL/GenBank/DDBJ whole genome shotgun (WGS) entry which is preliminary data.</text>
</comment>
<gene>
    <name evidence="7" type="ORF">OPV22_031021</name>
</gene>
<feature type="signal peptide" evidence="6">
    <location>
        <begin position="1"/>
        <end position="27"/>
    </location>
</feature>
<evidence type="ECO:0000256" key="4">
    <source>
        <dbReference type="ARBA" id="ARBA00023157"/>
    </source>
</evidence>
<reference evidence="7 8" key="1">
    <citation type="submission" date="2022-12" db="EMBL/GenBank/DDBJ databases">
        <title>Chromosome-scale assembly of the Ensete ventricosum genome.</title>
        <authorList>
            <person name="Dussert Y."/>
            <person name="Stocks J."/>
            <person name="Wendawek A."/>
            <person name="Woldeyes F."/>
            <person name="Nichols R.A."/>
            <person name="Borrell J.S."/>
        </authorList>
    </citation>
    <scope>NUCLEOTIDE SEQUENCE [LARGE SCALE GENOMIC DNA]</scope>
    <source>
        <strain evidence="8">cv. Maze</strain>
        <tissue evidence="7">Seeds</tissue>
    </source>
</reference>
<proteinExistence type="inferred from homology"/>
<feature type="compositionally biased region" description="Basic and acidic residues" evidence="5">
    <location>
        <begin position="152"/>
        <end position="163"/>
    </location>
</feature>
<dbReference type="PANTHER" id="PTHR33136">
    <property type="entry name" value="RAPID ALKALINIZATION FACTOR-LIKE"/>
    <property type="match status" value="1"/>
</dbReference>
<evidence type="ECO:0000256" key="6">
    <source>
        <dbReference type="SAM" id="SignalP"/>
    </source>
</evidence>
<keyword evidence="3 6" id="KW-0732">Signal</keyword>
<dbReference type="GO" id="GO:0019722">
    <property type="term" value="P:calcium-mediated signaling"/>
    <property type="evidence" value="ECO:0007669"/>
    <property type="project" value="TreeGrafter"/>
</dbReference>
<feature type="chain" id="PRO_5043709418" description="Rapid alkalinization factor 1" evidence="6">
    <location>
        <begin position="28"/>
        <end position="217"/>
    </location>
</feature>